<sequence>MKLLQDLVPECSEITGKAVMLDEIINYVSHCNDKSSIDLSTVMFVAGAIMGYIMFIESTVTVHTELTPKSCGFQDCSLDYDNCSFLDSR</sequence>
<organism evidence="3">
    <name type="scientific">Zea mays</name>
    <name type="common">Maize</name>
    <dbReference type="NCBI Taxonomy" id="4577"/>
    <lineage>
        <taxon>Eukaryota</taxon>
        <taxon>Viridiplantae</taxon>
        <taxon>Streptophyta</taxon>
        <taxon>Embryophyta</taxon>
        <taxon>Tracheophyta</taxon>
        <taxon>Spermatophyta</taxon>
        <taxon>Magnoliopsida</taxon>
        <taxon>Liliopsida</taxon>
        <taxon>Poales</taxon>
        <taxon>Poaceae</taxon>
        <taxon>PACMAD clade</taxon>
        <taxon>Panicoideae</taxon>
        <taxon>Andropogonodae</taxon>
        <taxon>Andropogoneae</taxon>
        <taxon>Tripsacinae</taxon>
        <taxon>Zea</taxon>
    </lineage>
</organism>
<evidence type="ECO:0000256" key="2">
    <source>
        <dbReference type="ARBA" id="ARBA00023242"/>
    </source>
</evidence>
<dbReference type="PANTHER" id="PTHR12565:SF312">
    <property type="entry name" value="TRANSCRIPTION FACTOR BHLH74"/>
    <property type="match status" value="1"/>
</dbReference>
<protein>
    <recommendedName>
        <fullName evidence="4">BHLH domain-containing protein</fullName>
    </recommendedName>
</protein>
<evidence type="ECO:0000313" key="3">
    <source>
        <dbReference type="EMBL" id="ONM52561.1"/>
    </source>
</evidence>
<dbReference type="EMBL" id="CM007650">
    <property type="protein sequence ID" value="ONM52561.1"/>
    <property type="molecule type" value="Genomic_DNA"/>
</dbReference>
<dbReference type="GO" id="GO:0006355">
    <property type="term" value="P:regulation of DNA-templated transcription"/>
    <property type="evidence" value="ECO:0007669"/>
    <property type="project" value="InterPro"/>
</dbReference>
<dbReference type="InterPro" id="IPR024097">
    <property type="entry name" value="bHLH_ZIP_TF"/>
</dbReference>
<dbReference type="PANTHER" id="PTHR12565">
    <property type="entry name" value="STEROL REGULATORY ELEMENT-BINDING PROTEIN"/>
    <property type="match status" value="1"/>
</dbReference>
<evidence type="ECO:0000256" key="1">
    <source>
        <dbReference type="ARBA" id="ARBA00004123"/>
    </source>
</evidence>
<dbReference type="GO" id="GO:0005634">
    <property type="term" value="C:nucleus"/>
    <property type="evidence" value="ECO:0007669"/>
    <property type="project" value="UniProtKB-SubCell"/>
</dbReference>
<gene>
    <name evidence="3" type="ORF">ZEAMMB73_Zm00001d019252</name>
</gene>
<dbReference type="SMR" id="A0A1D6HWF1"/>
<dbReference type="AlphaFoldDB" id="A0A1D6HWF1"/>
<name>A0A1D6HWF1_MAIZE</name>
<keyword evidence="2" id="KW-0539">Nucleus</keyword>
<accession>A0A1D6HWF1</accession>
<proteinExistence type="predicted"/>
<dbReference type="InParanoid" id="A0A1D6HWF1"/>
<reference evidence="3" key="1">
    <citation type="submission" date="2015-12" db="EMBL/GenBank/DDBJ databases">
        <title>Update maize B73 reference genome by single molecule sequencing technologies.</title>
        <authorList>
            <consortium name="Maize Genome Sequencing Project"/>
            <person name="Ware D."/>
        </authorList>
    </citation>
    <scope>NUCLEOTIDE SEQUENCE [LARGE SCALE GENOMIC DNA]</scope>
    <source>
        <tissue evidence="3">Seedling</tissue>
    </source>
</reference>
<evidence type="ECO:0008006" key="4">
    <source>
        <dbReference type="Google" id="ProtNLM"/>
    </source>
</evidence>
<comment type="subcellular location">
    <subcellularLocation>
        <location evidence="1">Nucleus</location>
    </subcellularLocation>
</comment>